<dbReference type="EMBL" id="BTGU01001216">
    <property type="protein sequence ID" value="GMN19059.1"/>
    <property type="molecule type" value="Genomic_DNA"/>
</dbReference>
<protein>
    <submittedName>
        <fullName evidence="2">Uncharacterized protein</fullName>
    </submittedName>
</protein>
<evidence type="ECO:0000313" key="2">
    <source>
        <dbReference type="EMBL" id="GMN19059.1"/>
    </source>
</evidence>
<evidence type="ECO:0000256" key="1">
    <source>
        <dbReference type="SAM" id="MobiDB-lite"/>
    </source>
</evidence>
<feature type="region of interest" description="Disordered" evidence="1">
    <location>
        <begin position="27"/>
        <end position="46"/>
    </location>
</feature>
<evidence type="ECO:0000313" key="4">
    <source>
        <dbReference type="Proteomes" id="UP001187192"/>
    </source>
</evidence>
<evidence type="ECO:0000313" key="3">
    <source>
        <dbReference type="EMBL" id="GMN19071.1"/>
    </source>
</evidence>
<name>A0AA88CUR2_FICCA</name>
<dbReference type="Proteomes" id="UP001187192">
    <property type="component" value="Unassembled WGS sequence"/>
</dbReference>
<organism evidence="2 4">
    <name type="scientific">Ficus carica</name>
    <name type="common">Common fig</name>
    <dbReference type="NCBI Taxonomy" id="3494"/>
    <lineage>
        <taxon>Eukaryota</taxon>
        <taxon>Viridiplantae</taxon>
        <taxon>Streptophyta</taxon>
        <taxon>Embryophyta</taxon>
        <taxon>Tracheophyta</taxon>
        <taxon>Spermatophyta</taxon>
        <taxon>Magnoliopsida</taxon>
        <taxon>eudicotyledons</taxon>
        <taxon>Gunneridae</taxon>
        <taxon>Pentapetalae</taxon>
        <taxon>rosids</taxon>
        <taxon>fabids</taxon>
        <taxon>Rosales</taxon>
        <taxon>Moraceae</taxon>
        <taxon>Ficeae</taxon>
        <taxon>Ficus</taxon>
    </lineage>
</organism>
<proteinExistence type="predicted"/>
<reference evidence="2" key="1">
    <citation type="submission" date="2023-07" db="EMBL/GenBank/DDBJ databases">
        <title>draft genome sequence of fig (Ficus carica).</title>
        <authorList>
            <person name="Takahashi T."/>
            <person name="Nishimura K."/>
        </authorList>
    </citation>
    <scope>NUCLEOTIDE SEQUENCE</scope>
</reference>
<sequence>MSSNSASHFFELGCEFWLGEEAASRELSGSGRPMSGADTGMRGGFSLGKGGELTEGRWSVRQWTARVAVEGHVALSD</sequence>
<gene>
    <name evidence="2" type="ORF">TIFTF001_039714</name>
    <name evidence="3" type="ORF">TIFTF001_039715</name>
</gene>
<dbReference type="EMBL" id="BTGU01001217">
    <property type="protein sequence ID" value="GMN19071.1"/>
    <property type="molecule type" value="Genomic_DNA"/>
</dbReference>
<comment type="caution">
    <text evidence="2">The sequence shown here is derived from an EMBL/GenBank/DDBJ whole genome shotgun (WGS) entry which is preliminary data.</text>
</comment>
<dbReference type="AlphaFoldDB" id="A0AA88CUR2"/>
<accession>A0AA88CUR2</accession>
<keyword evidence="4" id="KW-1185">Reference proteome</keyword>